<dbReference type="Pfam" id="PF10143">
    <property type="entry name" value="PhosphMutase"/>
    <property type="match status" value="1"/>
</dbReference>
<dbReference type="PIRSF" id="PIRSF015283">
    <property type="entry name" value="Regulatory_RpfE"/>
    <property type="match status" value="1"/>
</dbReference>
<proteinExistence type="predicted"/>
<protein>
    <recommendedName>
        <fullName evidence="3">Phosphoglycerate mutase</fullName>
    </recommendedName>
</protein>
<dbReference type="Proteomes" id="UP001334732">
    <property type="component" value="Chromosome"/>
</dbReference>
<gene>
    <name evidence="1" type="ORF">VA613_09795</name>
</gene>
<name>A0ABZ1CGY4_9PROT</name>
<dbReference type="RefSeq" id="WP_324778832.1">
    <property type="nucleotide sequence ID" value="NZ_CP141769.1"/>
</dbReference>
<evidence type="ECO:0008006" key="3">
    <source>
        <dbReference type="Google" id="ProtNLM"/>
    </source>
</evidence>
<sequence>MLFLIPHLFPSPRMLEAAAQDLHLPALQTLLVRGRRAACLDEGVEAALCEALGVQRQQDWPIAPISVQQDGGAAEGAYWLRADPVHLRLMRDRVVLADSGDPALTQQEANALAASIAEHFGDAFRPLPLRPMRWYLRLDQPPRLSTTPPSVATGLDIDPLLPRGDDAMRYRALLNEVQMLLHGHPVNEAREARGALPVNSLWLWGGGTMPARPSERTTLYCRDEGSRAIGAYCGTTLRELPDRCDRRMLDSASVIVLDALTPAGQCGEPYGWREALRTLESDWFAPLRDVLRTSGAAAVRLADPISGRALLLDRAAVWKIWRRPRKLAALLR</sequence>
<organism evidence="1 2">
    <name type="scientific">Thiobacillus sedimenti</name>
    <dbReference type="NCBI Taxonomy" id="3110231"/>
    <lineage>
        <taxon>Bacteria</taxon>
        <taxon>Pseudomonadati</taxon>
        <taxon>Pseudomonadota</taxon>
        <taxon>Betaproteobacteria</taxon>
        <taxon>Nitrosomonadales</taxon>
        <taxon>Thiobacillaceae</taxon>
        <taxon>Thiobacillus</taxon>
    </lineage>
</organism>
<reference evidence="1 2" key="1">
    <citation type="submission" date="2023-12" db="EMBL/GenBank/DDBJ databases">
        <title>Thiobacillus sedimentum sp. nov., a chemolithoautotrophic sulfur-oxidizing bacterium isolated from freshwater sediment.</title>
        <authorList>
            <person name="Luo J."/>
            <person name="Dai C."/>
        </authorList>
    </citation>
    <scope>NUCLEOTIDE SEQUENCE [LARGE SCALE GENOMIC DNA]</scope>
    <source>
        <strain evidence="1 2">SCUT-2</strain>
    </source>
</reference>
<accession>A0ABZ1CGY4</accession>
<evidence type="ECO:0000313" key="1">
    <source>
        <dbReference type="EMBL" id="WRS38303.1"/>
    </source>
</evidence>
<dbReference type="EMBL" id="CP141769">
    <property type="protein sequence ID" value="WRS38303.1"/>
    <property type="molecule type" value="Genomic_DNA"/>
</dbReference>
<evidence type="ECO:0000313" key="2">
    <source>
        <dbReference type="Proteomes" id="UP001334732"/>
    </source>
</evidence>
<keyword evidence="2" id="KW-1185">Reference proteome</keyword>
<dbReference type="InterPro" id="IPR016631">
    <property type="entry name" value="Regulatory_RpfE"/>
</dbReference>
<dbReference type="InterPro" id="IPR004456">
    <property type="entry name" value="Pglycerate_mutase_ApgM"/>
</dbReference>